<keyword evidence="3" id="KW-1185">Reference proteome</keyword>
<name>A0ABQ5N778_9CLOT</name>
<dbReference type="RefSeq" id="WP_264850375.1">
    <property type="nucleotide sequence ID" value="NZ_BRXR01000001.1"/>
</dbReference>
<dbReference type="EMBL" id="BRXR01000001">
    <property type="protein sequence ID" value="GLC31093.1"/>
    <property type="molecule type" value="Genomic_DNA"/>
</dbReference>
<comment type="caution">
    <text evidence="2">The sequence shown here is derived from an EMBL/GenBank/DDBJ whole genome shotgun (WGS) entry which is preliminary data.</text>
</comment>
<evidence type="ECO:0000256" key="1">
    <source>
        <dbReference type="SAM" id="Phobius"/>
    </source>
</evidence>
<keyword evidence="1" id="KW-0812">Transmembrane</keyword>
<keyword evidence="1" id="KW-1133">Transmembrane helix</keyword>
<evidence type="ECO:0008006" key="4">
    <source>
        <dbReference type="Google" id="ProtNLM"/>
    </source>
</evidence>
<reference evidence="2 3" key="1">
    <citation type="journal article" date="2024" name="Int. J. Syst. Evol. Microbiol.">
        <title>Clostridium omnivorum sp. nov., isolated from anoxic soil under the treatment of reductive soil disinfestation.</title>
        <authorList>
            <person name="Ueki A."/>
            <person name="Tonouchi A."/>
            <person name="Kaku N."/>
            <person name="Honma S."/>
            <person name="Ueki K."/>
        </authorList>
    </citation>
    <scope>NUCLEOTIDE SEQUENCE [LARGE SCALE GENOMIC DNA]</scope>
    <source>
        <strain evidence="2 3">E14</strain>
    </source>
</reference>
<evidence type="ECO:0000313" key="2">
    <source>
        <dbReference type="EMBL" id="GLC31093.1"/>
    </source>
</evidence>
<organism evidence="2 3">
    <name type="scientific">Clostridium omnivorum</name>
    <dbReference type="NCBI Taxonomy" id="1604902"/>
    <lineage>
        <taxon>Bacteria</taxon>
        <taxon>Bacillati</taxon>
        <taxon>Bacillota</taxon>
        <taxon>Clostridia</taxon>
        <taxon>Eubacteriales</taxon>
        <taxon>Clostridiaceae</taxon>
        <taxon>Clostridium</taxon>
    </lineage>
</organism>
<gene>
    <name evidence="2" type="ORF">bsdE14_25030</name>
</gene>
<keyword evidence="1" id="KW-0472">Membrane</keyword>
<protein>
    <recommendedName>
        <fullName evidence="4">DUF4129 domain-containing protein</fullName>
    </recommendedName>
</protein>
<evidence type="ECO:0000313" key="3">
    <source>
        <dbReference type="Proteomes" id="UP001208567"/>
    </source>
</evidence>
<proteinExistence type="predicted"/>
<accession>A0ABQ5N778</accession>
<feature type="transmembrane region" description="Helical" evidence="1">
    <location>
        <begin position="70"/>
        <end position="91"/>
    </location>
</feature>
<dbReference type="Proteomes" id="UP001208567">
    <property type="component" value="Unassembled WGS sequence"/>
</dbReference>
<sequence>MRVFSIILPTNVEFENKVNSILNRTEYKHLKNGLADYIDRIREAISNWIVEMFKKAYFKLSPSSSVPEKLSTIFLIVGILLFMTILILVIVRVTRAFERKAKVREILGEKIDEKTTPNSLRSKGADSLRSGDIRGAIRYDFIALLLLMHEKSMIYLDETKTNKEIYNYLKKNNFSKLLEFQALINMFNASWYGHKNSAIEDYNSWGSNISIIWDEVINYEEKSK</sequence>